<gene>
    <name evidence="1" type="ORF">L211DRAFT_838707</name>
</gene>
<dbReference type="AlphaFoldDB" id="A0A3N4LK15"/>
<name>A0A3N4LK15_9PEZI</name>
<evidence type="ECO:0000313" key="2">
    <source>
        <dbReference type="Proteomes" id="UP000267821"/>
    </source>
</evidence>
<accession>A0A3N4LK15</accession>
<dbReference type="Proteomes" id="UP000267821">
    <property type="component" value="Unassembled WGS sequence"/>
</dbReference>
<organism evidence="1 2">
    <name type="scientific">Terfezia boudieri ATCC MYA-4762</name>
    <dbReference type="NCBI Taxonomy" id="1051890"/>
    <lineage>
        <taxon>Eukaryota</taxon>
        <taxon>Fungi</taxon>
        <taxon>Dikarya</taxon>
        <taxon>Ascomycota</taxon>
        <taxon>Pezizomycotina</taxon>
        <taxon>Pezizomycetes</taxon>
        <taxon>Pezizales</taxon>
        <taxon>Pezizaceae</taxon>
        <taxon>Terfezia</taxon>
    </lineage>
</organism>
<reference evidence="1 2" key="1">
    <citation type="journal article" date="2018" name="Nat. Ecol. Evol.">
        <title>Pezizomycetes genomes reveal the molecular basis of ectomycorrhizal truffle lifestyle.</title>
        <authorList>
            <person name="Murat C."/>
            <person name="Payen T."/>
            <person name="Noel B."/>
            <person name="Kuo A."/>
            <person name="Morin E."/>
            <person name="Chen J."/>
            <person name="Kohler A."/>
            <person name="Krizsan K."/>
            <person name="Balestrini R."/>
            <person name="Da Silva C."/>
            <person name="Montanini B."/>
            <person name="Hainaut M."/>
            <person name="Levati E."/>
            <person name="Barry K.W."/>
            <person name="Belfiori B."/>
            <person name="Cichocki N."/>
            <person name="Clum A."/>
            <person name="Dockter R.B."/>
            <person name="Fauchery L."/>
            <person name="Guy J."/>
            <person name="Iotti M."/>
            <person name="Le Tacon F."/>
            <person name="Lindquist E.A."/>
            <person name="Lipzen A."/>
            <person name="Malagnac F."/>
            <person name="Mello A."/>
            <person name="Molinier V."/>
            <person name="Miyauchi S."/>
            <person name="Poulain J."/>
            <person name="Riccioni C."/>
            <person name="Rubini A."/>
            <person name="Sitrit Y."/>
            <person name="Splivallo R."/>
            <person name="Traeger S."/>
            <person name="Wang M."/>
            <person name="Zifcakova L."/>
            <person name="Wipf D."/>
            <person name="Zambonelli A."/>
            <person name="Paolocci F."/>
            <person name="Nowrousian M."/>
            <person name="Ottonello S."/>
            <person name="Baldrian P."/>
            <person name="Spatafora J.W."/>
            <person name="Henrissat B."/>
            <person name="Nagy L.G."/>
            <person name="Aury J.M."/>
            <person name="Wincker P."/>
            <person name="Grigoriev I.V."/>
            <person name="Bonfante P."/>
            <person name="Martin F.M."/>
        </authorList>
    </citation>
    <scope>NUCLEOTIDE SEQUENCE [LARGE SCALE GENOMIC DNA]</scope>
    <source>
        <strain evidence="1 2">ATCC MYA-4762</strain>
    </source>
</reference>
<keyword evidence="2" id="KW-1185">Reference proteome</keyword>
<proteinExistence type="predicted"/>
<evidence type="ECO:0000313" key="1">
    <source>
        <dbReference type="EMBL" id="RPB23190.1"/>
    </source>
</evidence>
<dbReference type="InParanoid" id="A0A3N4LK15"/>
<sequence length="59" mass="6889">MTHRSKRPNQPEGTERSHIFLLNIIYNITAVKCKPRAFIRHINPRHLTSATIMVHNLTN</sequence>
<dbReference type="EMBL" id="ML121547">
    <property type="protein sequence ID" value="RPB23190.1"/>
    <property type="molecule type" value="Genomic_DNA"/>
</dbReference>
<protein>
    <submittedName>
        <fullName evidence="1">Uncharacterized protein</fullName>
    </submittedName>
</protein>